<feature type="transmembrane region" description="Helical" evidence="1">
    <location>
        <begin position="44"/>
        <end position="63"/>
    </location>
</feature>
<dbReference type="Proteomes" id="UP000264217">
    <property type="component" value="Unassembled WGS sequence"/>
</dbReference>
<feature type="transmembrane region" description="Helical" evidence="1">
    <location>
        <begin position="321"/>
        <end position="340"/>
    </location>
</feature>
<evidence type="ECO:0000313" key="2">
    <source>
        <dbReference type="EMBL" id="RFZ92616.1"/>
    </source>
</evidence>
<dbReference type="EMBL" id="QWDC01000002">
    <property type="protein sequence ID" value="RFZ92616.1"/>
    <property type="molecule type" value="Genomic_DNA"/>
</dbReference>
<dbReference type="AlphaFoldDB" id="A0A372NTP4"/>
<name>A0A372NTP4_9SPHI</name>
<keyword evidence="1" id="KW-1133">Transmembrane helix</keyword>
<comment type="caution">
    <text evidence="2">The sequence shown here is derived from an EMBL/GenBank/DDBJ whole genome shotgun (WGS) entry which is preliminary data.</text>
</comment>
<feature type="transmembrane region" description="Helical" evidence="1">
    <location>
        <begin position="279"/>
        <end position="300"/>
    </location>
</feature>
<proteinExistence type="predicted"/>
<sequence length="342" mass="39464">MEGQFTISTIIIIVWLIFPGVIFKRFYFKGQFAKQFGVGLFADRLITSIFWGIVVQIITFLIYSRSFGFTFTSIKSKAEELYGKIADNKMPDLTYDRLTYILGYLAFLILVAFLLGTVFHHLIRLFKIDLKFPVFRFSNHWNYYFRGEIVAMSEFRSLDKGKWLSTMVDIVIDDGTDNNKMISGFLTQHTISQKTGDLEALYLTGAKRYSKTSQAFKDIPGDCLVIPFDKVIDLNLRYTFQALTPLQRKELIFKKAVRFTLSIGFIIILIVPWTFSTEIFNTLLGIIFGITSWILSVIVVSNPFHPNINNRLSLKDQIATVIFILFTVAIMLYFWSLLPIKP</sequence>
<keyword evidence="1" id="KW-0472">Membrane</keyword>
<organism evidence="2 3">
    <name type="scientific">Mucilaginibacter conchicola</name>
    <dbReference type="NCBI Taxonomy" id="2303333"/>
    <lineage>
        <taxon>Bacteria</taxon>
        <taxon>Pseudomonadati</taxon>
        <taxon>Bacteroidota</taxon>
        <taxon>Sphingobacteriia</taxon>
        <taxon>Sphingobacteriales</taxon>
        <taxon>Sphingobacteriaceae</taxon>
        <taxon>Mucilaginibacter</taxon>
    </lineage>
</organism>
<keyword evidence="3" id="KW-1185">Reference proteome</keyword>
<dbReference type="RefSeq" id="WP_117392325.1">
    <property type="nucleotide sequence ID" value="NZ_QWDC01000002.1"/>
</dbReference>
<feature type="transmembrane region" description="Helical" evidence="1">
    <location>
        <begin position="6"/>
        <end position="23"/>
    </location>
</feature>
<feature type="transmembrane region" description="Helical" evidence="1">
    <location>
        <begin position="101"/>
        <end position="123"/>
    </location>
</feature>
<accession>A0A372NTP4</accession>
<feature type="transmembrane region" description="Helical" evidence="1">
    <location>
        <begin position="256"/>
        <end position="273"/>
    </location>
</feature>
<evidence type="ECO:0000313" key="3">
    <source>
        <dbReference type="Proteomes" id="UP000264217"/>
    </source>
</evidence>
<protein>
    <submittedName>
        <fullName evidence="2">Uncharacterized protein</fullName>
    </submittedName>
</protein>
<reference evidence="2 3" key="1">
    <citation type="submission" date="2018-08" db="EMBL/GenBank/DDBJ databases">
        <title>Mucilaginibacter sp. MYSH2.</title>
        <authorList>
            <person name="Seo T."/>
        </authorList>
    </citation>
    <scope>NUCLEOTIDE SEQUENCE [LARGE SCALE GENOMIC DNA]</scope>
    <source>
        <strain evidence="2 3">MYSH2</strain>
    </source>
</reference>
<dbReference type="OrthoDB" id="674965at2"/>
<keyword evidence="1" id="KW-0812">Transmembrane</keyword>
<evidence type="ECO:0000256" key="1">
    <source>
        <dbReference type="SAM" id="Phobius"/>
    </source>
</evidence>
<gene>
    <name evidence="2" type="ORF">D0C36_14465</name>
</gene>